<dbReference type="PATRIC" id="fig|1029756.8.peg.2692"/>
<dbReference type="InterPro" id="IPR007138">
    <property type="entry name" value="ABM_dom"/>
</dbReference>
<dbReference type="EMBL" id="CP006912">
    <property type="protein sequence ID" value="AHB49107.1"/>
    <property type="molecule type" value="Genomic_DNA"/>
</dbReference>
<dbReference type="KEGG" id="hni:W911_12940"/>
<dbReference type="OrthoDB" id="9798115at2"/>
<evidence type="ECO:0000313" key="3">
    <source>
        <dbReference type="Proteomes" id="UP000018542"/>
    </source>
</evidence>
<dbReference type="InterPro" id="IPR011008">
    <property type="entry name" value="Dimeric_a/b-barrel"/>
</dbReference>
<dbReference type="Pfam" id="PF03992">
    <property type="entry name" value="ABM"/>
    <property type="match status" value="1"/>
</dbReference>
<gene>
    <name evidence="2" type="ORF">W911_12940</name>
</gene>
<evidence type="ECO:0000259" key="1">
    <source>
        <dbReference type="PROSITE" id="PS51725"/>
    </source>
</evidence>
<evidence type="ECO:0000313" key="2">
    <source>
        <dbReference type="EMBL" id="AHB49107.1"/>
    </source>
</evidence>
<feature type="domain" description="ABM" evidence="1">
    <location>
        <begin position="2"/>
        <end position="99"/>
    </location>
</feature>
<dbReference type="AlphaFoldDB" id="V5SF37"/>
<reference evidence="2 3" key="1">
    <citation type="journal article" date="2014" name="Genome Announc.">
        <title>Complete Genome Sequence of Hyphomicrobium nitrativorans Strain NL23, a Denitrifying Bacterium Isolated from Biofilm of a Methanol-Fed Denitrification System Treating Seawater at the Montreal Biodome.</title>
        <authorList>
            <person name="Martineau C."/>
            <person name="Villeneuve C."/>
            <person name="Mauffrey F."/>
            <person name="Villemur R."/>
        </authorList>
    </citation>
    <scope>NUCLEOTIDE SEQUENCE [LARGE SCALE GENOMIC DNA]</scope>
    <source>
        <strain evidence="2">NL23</strain>
    </source>
</reference>
<keyword evidence="3" id="KW-1185">Reference proteome</keyword>
<name>V5SF37_9HYPH</name>
<organism evidence="2 3">
    <name type="scientific">Hyphomicrobium nitrativorans NL23</name>
    <dbReference type="NCBI Taxonomy" id="1029756"/>
    <lineage>
        <taxon>Bacteria</taxon>
        <taxon>Pseudomonadati</taxon>
        <taxon>Pseudomonadota</taxon>
        <taxon>Alphaproteobacteria</taxon>
        <taxon>Hyphomicrobiales</taxon>
        <taxon>Hyphomicrobiaceae</taxon>
        <taxon>Hyphomicrobium</taxon>
    </lineage>
</organism>
<sequence length="112" mass="12892">MFIAMNRFKVLKGSEKDFENVWLSRETHLDELDGFVEFHLLKGPEREDYVLYSSHTIWRSHADFEAWTKSEQFRKAHSGAGGSKPLYQGHPEFEGFTVLQTVTSDGKRVVAA</sequence>
<dbReference type="RefSeq" id="WP_023787921.1">
    <property type="nucleotide sequence ID" value="NC_022997.1"/>
</dbReference>
<dbReference type="SUPFAM" id="SSF54909">
    <property type="entry name" value="Dimeric alpha+beta barrel"/>
    <property type="match status" value="1"/>
</dbReference>
<dbReference type="Gene3D" id="3.30.70.100">
    <property type="match status" value="1"/>
</dbReference>
<keyword evidence="2" id="KW-0560">Oxidoreductase</keyword>
<dbReference type="STRING" id="1029756.W911_12940"/>
<dbReference type="Proteomes" id="UP000018542">
    <property type="component" value="Chromosome"/>
</dbReference>
<keyword evidence="2" id="KW-0503">Monooxygenase</keyword>
<dbReference type="HOGENOM" id="CLU_141544_0_0_5"/>
<dbReference type="PROSITE" id="PS51725">
    <property type="entry name" value="ABM"/>
    <property type="match status" value="1"/>
</dbReference>
<dbReference type="PANTHER" id="PTHR34474">
    <property type="entry name" value="SIGNAL TRANSDUCTION PROTEIN TRAP"/>
    <property type="match status" value="1"/>
</dbReference>
<protein>
    <submittedName>
        <fullName evidence="2">Antibiotic biosynthesis monooxygenase</fullName>
    </submittedName>
</protein>
<dbReference type="PANTHER" id="PTHR34474:SF2">
    <property type="entry name" value="SIGNAL TRANSDUCTION PROTEIN TRAP"/>
    <property type="match status" value="1"/>
</dbReference>
<dbReference type="GO" id="GO:0004497">
    <property type="term" value="F:monooxygenase activity"/>
    <property type="evidence" value="ECO:0007669"/>
    <property type="project" value="UniProtKB-KW"/>
</dbReference>
<accession>V5SF37</accession>
<dbReference type="InterPro" id="IPR050404">
    <property type="entry name" value="Heme-degrading_MO"/>
</dbReference>
<proteinExistence type="predicted"/>